<keyword evidence="3 5" id="KW-0808">Transferase</keyword>
<dbReference type="SUPFAM" id="SSF53448">
    <property type="entry name" value="Nucleotide-diphospho-sugar transferases"/>
    <property type="match status" value="1"/>
</dbReference>
<dbReference type="Gene3D" id="3.90.550.10">
    <property type="entry name" value="Spore Coat Polysaccharide Biosynthesis Protein SpsA, Chain A"/>
    <property type="match status" value="1"/>
</dbReference>
<gene>
    <name evidence="5" type="ORF">EG028_07035</name>
</gene>
<dbReference type="PANTHER" id="PTHR43179:SF12">
    <property type="entry name" value="GALACTOFURANOSYLTRANSFERASE GLFT2"/>
    <property type="match status" value="1"/>
</dbReference>
<evidence type="ECO:0000313" key="6">
    <source>
        <dbReference type="Proteomes" id="UP000279089"/>
    </source>
</evidence>
<dbReference type="PANTHER" id="PTHR43179">
    <property type="entry name" value="RHAMNOSYLTRANSFERASE WBBL"/>
    <property type="match status" value="1"/>
</dbReference>
<name>A0A3N4MQF2_9BACT</name>
<dbReference type="InterPro" id="IPR001173">
    <property type="entry name" value="Glyco_trans_2-like"/>
</dbReference>
<dbReference type="AlphaFoldDB" id="A0A3N4MQF2"/>
<dbReference type="Pfam" id="PF00535">
    <property type="entry name" value="Glycos_transf_2"/>
    <property type="match status" value="1"/>
</dbReference>
<keyword evidence="2" id="KW-0328">Glycosyltransferase</keyword>
<reference evidence="6" key="1">
    <citation type="submission" date="2018-11" db="EMBL/GenBank/DDBJ databases">
        <title>Chitinophaga lutea sp.nov., isolate from arsenic contaminated soil.</title>
        <authorList>
            <person name="Zong Y."/>
        </authorList>
    </citation>
    <scope>NUCLEOTIDE SEQUENCE [LARGE SCALE GENOMIC DNA]</scope>
    <source>
        <strain evidence="6">YLT18</strain>
    </source>
</reference>
<feature type="domain" description="Glycosyltransferase 2-like" evidence="4">
    <location>
        <begin position="5"/>
        <end position="173"/>
    </location>
</feature>
<protein>
    <submittedName>
        <fullName evidence="5">Glycosyltransferase family 2 protein</fullName>
    </submittedName>
</protein>
<sequence length="303" mass="35172">MKSLSVIIITYNRPDDLLVLLRNLSAQQGAAELLEEVIIINNASTADYTPVTEFIAGFPYFRYHYSDENLGVARGRNLGISMATAPILVTIDDDAWFRDTDALVKIKAAFGNTFMQRNYAGILCFKVLYASTEQMQVNAFPHKKFEKYKDKTWFLAPYFIGAGHAILKEVYEKAGTYPADFFYGMEEYDLTYRVIRAGYTIAYTSDIVILHNESPLGRTPHLAKMKMLWINKSKVAYRYLSFLHFMTTAFMWSLEFLQKTGWNWKEWWKGWGEIRRIPGKEKRQPLDDAAGRYLKSVEARLWY</sequence>
<comment type="caution">
    <text evidence="5">The sequence shown here is derived from an EMBL/GenBank/DDBJ whole genome shotgun (WGS) entry which is preliminary data.</text>
</comment>
<dbReference type="Proteomes" id="UP000279089">
    <property type="component" value="Unassembled WGS sequence"/>
</dbReference>
<evidence type="ECO:0000256" key="2">
    <source>
        <dbReference type="ARBA" id="ARBA00022676"/>
    </source>
</evidence>
<evidence type="ECO:0000259" key="4">
    <source>
        <dbReference type="Pfam" id="PF00535"/>
    </source>
</evidence>
<organism evidence="5 6">
    <name type="scientific">Chitinophaga barathri</name>
    <dbReference type="NCBI Taxonomy" id="1647451"/>
    <lineage>
        <taxon>Bacteria</taxon>
        <taxon>Pseudomonadati</taxon>
        <taxon>Bacteroidota</taxon>
        <taxon>Chitinophagia</taxon>
        <taxon>Chitinophagales</taxon>
        <taxon>Chitinophagaceae</taxon>
        <taxon>Chitinophaga</taxon>
    </lineage>
</organism>
<evidence type="ECO:0000256" key="3">
    <source>
        <dbReference type="ARBA" id="ARBA00022679"/>
    </source>
</evidence>
<evidence type="ECO:0000313" key="5">
    <source>
        <dbReference type="EMBL" id="RPD41909.1"/>
    </source>
</evidence>
<dbReference type="InterPro" id="IPR029044">
    <property type="entry name" value="Nucleotide-diphossugar_trans"/>
</dbReference>
<accession>A0A3N4MQF2</accession>
<dbReference type="GO" id="GO:0016757">
    <property type="term" value="F:glycosyltransferase activity"/>
    <property type="evidence" value="ECO:0007669"/>
    <property type="project" value="UniProtKB-KW"/>
</dbReference>
<dbReference type="OrthoDB" id="1143197at2"/>
<keyword evidence="6" id="KW-1185">Reference proteome</keyword>
<dbReference type="EMBL" id="RMBX01000003">
    <property type="protein sequence ID" value="RPD41909.1"/>
    <property type="molecule type" value="Genomic_DNA"/>
</dbReference>
<dbReference type="RefSeq" id="WP_120514849.1">
    <property type="nucleotide sequence ID" value="NZ_QXZY01000002.1"/>
</dbReference>
<evidence type="ECO:0000256" key="1">
    <source>
        <dbReference type="ARBA" id="ARBA00006739"/>
    </source>
</evidence>
<comment type="similarity">
    <text evidence="1">Belongs to the glycosyltransferase 2 family.</text>
</comment>
<proteinExistence type="inferred from homology"/>